<name>M0LMM4_NATLA</name>
<dbReference type="InterPro" id="IPR006016">
    <property type="entry name" value="UspA"/>
</dbReference>
<dbReference type="SUPFAM" id="SSF52402">
    <property type="entry name" value="Adenine nucleotide alpha hydrolases-like"/>
    <property type="match status" value="1"/>
</dbReference>
<reference evidence="3 6" key="1">
    <citation type="journal article" date="2011" name="J. Bacteriol.">
        <title>Genome sequence of Halobiforma lacisalsi AJ5, an extremely halophilic archaeon which harbors a bop gene.</title>
        <authorList>
            <person name="Jiang X."/>
            <person name="Wang S."/>
            <person name="Cheng H."/>
            <person name="Huo Y."/>
            <person name="Zhang X."/>
            <person name="Zhu X."/>
            <person name="Han X."/>
            <person name="Ni P."/>
            <person name="Wu M."/>
        </authorList>
    </citation>
    <scope>NUCLEOTIDE SEQUENCE [LARGE SCALE GENOMIC DNA]</scope>
    <source>
        <strain evidence="3 6">AJ5</strain>
    </source>
</reference>
<dbReference type="EMBL" id="AOLZ01000031">
    <property type="protein sequence ID" value="EMA34756.1"/>
    <property type="molecule type" value="Genomic_DNA"/>
</dbReference>
<dbReference type="PANTHER" id="PTHR46268:SF24">
    <property type="entry name" value="UNIVERSAL STRESS PROTEIN"/>
    <property type="match status" value="1"/>
</dbReference>
<dbReference type="Proteomes" id="UP000186547">
    <property type="component" value="Chromosome"/>
</dbReference>
<comment type="similarity">
    <text evidence="1">Belongs to the universal stress protein A family.</text>
</comment>
<dbReference type="Pfam" id="PF00582">
    <property type="entry name" value="Usp"/>
    <property type="match status" value="1"/>
</dbReference>
<organism evidence="4 5">
    <name type="scientific">Natronobacterium lacisalsi AJ5</name>
    <dbReference type="NCBI Taxonomy" id="358396"/>
    <lineage>
        <taxon>Archaea</taxon>
        <taxon>Methanobacteriati</taxon>
        <taxon>Methanobacteriota</taxon>
        <taxon>Stenosarchaea group</taxon>
        <taxon>Halobacteria</taxon>
        <taxon>Halobacteriales</taxon>
        <taxon>Natrialbaceae</taxon>
        <taxon>Natronobacterium</taxon>
    </lineage>
</organism>
<dbReference type="RefSeq" id="WP_007141238.1">
    <property type="nucleotide sequence ID" value="NZ_AOLZ01000031.1"/>
</dbReference>
<evidence type="ECO:0000313" key="4">
    <source>
        <dbReference type="EMBL" id="EMA34756.1"/>
    </source>
</evidence>
<dbReference type="PRINTS" id="PR01438">
    <property type="entry name" value="UNVRSLSTRESS"/>
</dbReference>
<proteinExistence type="inferred from homology"/>
<sequence length="140" mass="15125">MAILVAYDGSEPARKAVTRAFDEYPDEEHVLLRVVEAAGGSTGAGINLAQEALKDMREEASDDVEDHVADLEVGDDVDYRTEVVVGDPAHEVVEYAEDEDNDVDHIFVGSHGRSGVSRVLLGSVAEKIVRRAPVPVTVVR</sequence>
<dbReference type="Gene3D" id="3.40.50.620">
    <property type="entry name" value="HUPs"/>
    <property type="match status" value="1"/>
</dbReference>
<dbReference type="CDD" id="cd23659">
    <property type="entry name" value="USP_At3g01520-like"/>
    <property type="match status" value="1"/>
</dbReference>
<evidence type="ECO:0000256" key="1">
    <source>
        <dbReference type="ARBA" id="ARBA00008791"/>
    </source>
</evidence>
<dbReference type="InterPro" id="IPR006015">
    <property type="entry name" value="Universal_stress_UspA"/>
</dbReference>
<reference evidence="4 5" key="2">
    <citation type="journal article" date="2014" name="PLoS Genet.">
        <title>Phylogenetically driven sequencing of extremely halophilic archaea reveals strategies for static and dynamic osmo-response.</title>
        <authorList>
            <person name="Becker E.A."/>
            <person name="Seitzer P.M."/>
            <person name="Tritt A."/>
            <person name="Larsen D."/>
            <person name="Krusor M."/>
            <person name="Yao A.I."/>
            <person name="Wu D."/>
            <person name="Madern D."/>
            <person name="Eisen J.A."/>
            <person name="Darling A.E."/>
            <person name="Facciotti M.T."/>
        </authorList>
    </citation>
    <scope>NUCLEOTIDE SEQUENCE [LARGE SCALE GENOMIC DNA]</scope>
    <source>
        <strain evidence="4 5">AJ5</strain>
    </source>
</reference>
<dbReference type="PATRIC" id="fig|358396.7.peg.1525"/>
<keyword evidence="5" id="KW-1185">Reference proteome</keyword>
<dbReference type="STRING" id="358396.CHINAEXTREME_04290"/>
<evidence type="ECO:0000313" key="5">
    <source>
        <dbReference type="Proteomes" id="UP000011555"/>
    </source>
</evidence>
<feature type="domain" description="UspA" evidence="2">
    <location>
        <begin position="3"/>
        <end position="140"/>
    </location>
</feature>
<dbReference type="KEGG" id="hlc:CHINAEXTREME04290"/>
<dbReference type="Proteomes" id="UP000011555">
    <property type="component" value="Unassembled WGS sequence"/>
</dbReference>
<dbReference type="PANTHER" id="PTHR46268">
    <property type="entry name" value="STRESS RESPONSE PROTEIN NHAX"/>
    <property type="match status" value="1"/>
</dbReference>
<dbReference type="InterPro" id="IPR014729">
    <property type="entry name" value="Rossmann-like_a/b/a_fold"/>
</dbReference>
<dbReference type="eggNOG" id="arCOG02053">
    <property type="taxonomic scope" value="Archaea"/>
</dbReference>
<reference evidence="3" key="3">
    <citation type="submission" date="2017-01" db="EMBL/GenBank/DDBJ databases">
        <authorList>
            <person name="Mah S.A."/>
            <person name="Swanson W.J."/>
            <person name="Moy G.W."/>
            <person name="Vacquier V.D."/>
        </authorList>
    </citation>
    <scope>NUCLEOTIDE SEQUENCE</scope>
    <source>
        <strain evidence="3">AJ5</strain>
    </source>
</reference>
<gene>
    <name evidence="4" type="ORF">C445_07540</name>
    <name evidence="3" type="ORF">CHINAEXTREME_04290</name>
</gene>
<evidence type="ECO:0000313" key="3">
    <source>
        <dbReference type="EMBL" id="APW97039.1"/>
    </source>
</evidence>
<evidence type="ECO:0000313" key="6">
    <source>
        <dbReference type="Proteomes" id="UP000186547"/>
    </source>
</evidence>
<dbReference type="EMBL" id="CP019285">
    <property type="protein sequence ID" value="APW97039.1"/>
    <property type="molecule type" value="Genomic_DNA"/>
</dbReference>
<protein>
    <submittedName>
        <fullName evidence="3">Universal stress protein UspA</fullName>
    </submittedName>
    <submittedName>
        <fullName evidence="4">UspA domain-containing protein</fullName>
    </submittedName>
</protein>
<accession>M0LMM4</accession>
<dbReference type="GeneID" id="30920316"/>
<dbReference type="AlphaFoldDB" id="M0LMM4"/>
<evidence type="ECO:0000259" key="2">
    <source>
        <dbReference type="Pfam" id="PF00582"/>
    </source>
</evidence>